<sequence length="157" mass="17326">MNTRDWMIDKSTVLATYAQTMIVGTFAWGALQLNATKEQNVLIIGSAGGVISNFLSSLPNQKIAVTSVEIDSVMKEIAERWFDFDESPSHQLIIEDGVDHVRKAADKGIKYDAILLDVNHNSELPLLAPVEAFLASDVIRNMRRILSSSGKCRIGSY</sequence>
<dbReference type="OMA" id="IRNMRRI"/>
<evidence type="ECO:0000313" key="2">
    <source>
        <dbReference type="EMBL" id="VDL76053.1"/>
    </source>
</evidence>
<dbReference type="EMBL" id="UYSL01020768">
    <property type="protein sequence ID" value="VDL76053.1"/>
    <property type="molecule type" value="Genomic_DNA"/>
</dbReference>
<organism evidence="4">
    <name type="scientific">Nippostrongylus brasiliensis</name>
    <name type="common">Rat hookworm</name>
    <dbReference type="NCBI Taxonomy" id="27835"/>
    <lineage>
        <taxon>Eukaryota</taxon>
        <taxon>Metazoa</taxon>
        <taxon>Ecdysozoa</taxon>
        <taxon>Nematoda</taxon>
        <taxon>Chromadorea</taxon>
        <taxon>Rhabditida</taxon>
        <taxon>Rhabditina</taxon>
        <taxon>Rhabditomorpha</taxon>
        <taxon>Strongyloidea</taxon>
        <taxon>Heligmosomidae</taxon>
        <taxon>Nippostrongylus</taxon>
    </lineage>
</organism>
<keyword evidence="1" id="KW-1133">Transmembrane helix</keyword>
<reference evidence="2 3" key="2">
    <citation type="submission" date="2018-11" db="EMBL/GenBank/DDBJ databases">
        <authorList>
            <consortium name="Pathogen Informatics"/>
        </authorList>
    </citation>
    <scope>NUCLEOTIDE SEQUENCE [LARGE SCALE GENOMIC DNA]</scope>
</reference>
<reference evidence="4" key="1">
    <citation type="submission" date="2017-02" db="UniProtKB">
        <authorList>
            <consortium name="WormBaseParasite"/>
        </authorList>
    </citation>
    <scope>IDENTIFICATION</scope>
</reference>
<gene>
    <name evidence="2" type="ORF">NBR_LOCUS12464</name>
</gene>
<protein>
    <submittedName>
        <fullName evidence="4">PABS domain-containing protein</fullName>
    </submittedName>
</protein>
<dbReference type="WBParaSite" id="NBR_0001246301-mRNA-1">
    <property type="protein sequence ID" value="NBR_0001246301-mRNA-1"/>
    <property type="gene ID" value="NBR_0001246301"/>
</dbReference>
<evidence type="ECO:0000313" key="4">
    <source>
        <dbReference type="WBParaSite" id="NBR_0001246301-mRNA-1"/>
    </source>
</evidence>
<evidence type="ECO:0000313" key="3">
    <source>
        <dbReference type="Proteomes" id="UP000271162"/>
    </source>
</evidence>
<dbReference type="AlphaFoldDB" id="A0A0N4Y8C2"/>
<evidence type="ECO:0000256" key="1">
    <source>
        <dbReference type="SAM" id="Phobius"/>
    </source>
</evidence>
<keyword evidence="3" id="KW-1185">Reference proteome</keyword>
<dbReference type="Gene3D" id="3.40.50.150">
    <property type="entry name" value="Vaccinia Virus protein VP39"/>
    <property type="match status" value="1"/>
</dbReference>
<keyword evidence="1" id="KW-0812">Transmembrane</keyword>
<dbReference type="SUPFAM" id="SSF53335">
    <property type="entry name" value="S-adenosyl-L-methionine-dependent methyltransferases"/>
    <property type="match status" value="1"/>
</dbReference>
<keyword evidence="1" id="KW-0472">Membrane</keyword>
<accession>A0A0N4Y8C2</accession>
<feature type="transmembrane region" description="Helical" evidence="1">
    <location>
        <begin position="12"/>
        <end position="31"/>
    </location>
</feature>
<dbReference type="InterPro" id="IPR029063">
    <property type="entry name" value="SAM-dependent_MTases_sf"/>
</dbReference>
<name>A0A0N4Y8C2_NIPBR</name>
<dbReference type="Proteomes" id="UP000271162">
    <property type="component" value="Unassembled WGS sequence"/>
</dbReference>
<proteinExistence type="predicted"/>